<dbReference type="EMBL" id="AWGJ01000001">
    <property type="protein sequence ID" value="ODN85030.1"/>
    <property type="molecule type" value="Genomic_DNA"/>
</dbReference>
<proteinExistence type="predicted"/>
<dbReference type="GeneID" id="30152168"/>
<dbReference type="InterPro" id="IPR007541">
    <property type="entry name" value="Uncharacterised_BSP"/>
</dbReference>
<dbReference type="Pfam" id="PF04450">
    <property type="entry name" value="BSP"/>
    <property type="match status" value="1"/>
</dbReference>
<comment type="caution">
    <text evidence="2">The sequence shown here is derived from an EMBL/GenBank/DDBJ whole genome shotgun (WGS) entry which is preliminary data.</text>
</comment>
<name>A0A1E3I8T2_9TREE</name>
<dbReference type="PANTHER" id="PTHR33321">
    <property type="match status" value="1"/>
</dbReference>
<organism evidence="2 3">
    <name type="scientific">Cryptococcus amylolentus CBS 6039</name>
    <dbReference type="NCBI Taxonomy" id="1295533"/>
    <lineage>
        <taxon>Eukaryota</taxon>
        <taxon>Fungi</taxon>
        <taxon>Dikarya</taxon>
        <taxon>Basidiomycota</taxon>
        <taxon>Agaricomycotina</taxon>
        <taxon>Tremellomycetes</taxon>
        <taxon>Tremellales</taxon>
        <taxon>Cryptococcaceae</taxon>
        <taxon>Cryptococcus</taxon>
    </lineage>
</organism>
<sequence length="346" mass="38268">MSPFSILNKLTNPHPPSLPSSFSSSKQSTYYLSTSLPSPSIQALQTPPPPHQLPPSSLIFCLKHPRLDASPATAFFLQCLPDPIMFLHYAALFIRPRLALGHGGGGGDGQPGGGWRHQLITLELEEKDGLAATSGGKIGVSLDWVERARQEVMGGKKHVEQALKEFKGVLLHEMVHTIQHDGGGSTPTWLIESIADLHRLFAHLEPAHWRKYGQGKPDKGWEASYDTGARFLGWLIGYDEAEREQAERGEGKLVWEPEVVGGTVPGPTPTGPEGAQATRYAEPPSAAEQQPLGRPNARKARSGPYPDFVRLLDSRLVYERWDEGWWQETTGRTLPQLWAEYLAYYQ</sequence>
<evidence type="ECO:0000313" key="2">
    <source>
        <dbReference type="EMBL" id="ODN85030.1"/>
    </source>
</evidence>
<accession>A0A1E3I8T2</accession>
<evidence type="ECO:0000256" key="1">
    <source>
        <dbReference type="SAM" id="MobiDB-lite"/>
    </source>
</evidence>
<dbReference type="STRING" id="1295533.A0A1E3I8T2"/>
<dbReference type="RefSeq" id="XP_018998833.1">
    <property type="nucleotide sequence ID" value="XM_019134128.1"/>
</dbReference>
<feature type="region of interest" description="Disordered" evidence="1">
    <location>
        <begin position="258"/>
        <end position="303"/>
    </location>
</feature>
<gene>
    <name evidence="2" type="ORF">L202_00859</name>
</gene>
<dbReference type="OrthoDB" id="891726at2759"/>
<dbReference type="PANTHER" id="PTHR33321:SF12">
    <property type="entry name" value="PLANT BASIC SECRETORY PROTEIN (BSP) FAMILY PROTEIN"/>
    <property type="match status" value="1"/>
</dbReference>
<evidence type="ECO:0000313" key="3">
    <source>
        <dbReference type="Proteomes" id="UP000094065"/>
    </source>
</evidence>
<keyword evidence="3" id="KW-1185">Reference proteome</keyword>
<dbReference type="Proteomes" id="UP000094065">
    <property type="component" value="Unassembled WGS sequence"/>
</dbReference>
<dbReference type="AlphaFoldDB" id="A0A1E3I8T2"/>
<reference evidence="2 3" key="1">
    <citation type="submission" date="2016-06" db="EMBL/GenBank/DDBJ databases">
        <title>Evolution of pathogenesis and genome organization in the Tremellales.</title>
        <authorList>
            <person name="Cuomo C."/>
            <person name="Litvintseva A."/>
            <person name="Heitman J."/>
            <person name="Chen Y."/>
            <person name="Sun S."/>
            <person name="Springer D."/>
            <person name="Dromer F."/>
            <person name="Young S."/>
            <person name="Zeng Q."/>
            <person name="Chapman S."/>
            <person name="Gujja S."/>
            <person name="Saif S."/>
            <person name="Birren B."/>
        </authorList>
    </citation>
    <scope>NUCLEOTIDE SEQUENCE [LARGE SCALE GENOMIC DNA]</scope>
    <source>
        <strain evidence="2 3">CBS 6039</strain>
    </source>
</reference>
<protein>
    <submittedName>
        <fullName evidence="2">Uncharacterized protein</fullName>
    </submittedName>
</protein>